<dbReference type="PANTHER" id="PTHR32308:SF10">
    <property type="entry name" value="CITRATE LYASE SUBUNIT BETA"/>
    <property type="match status" value="1"/>
</dbReference>
<evidence type="ECO:0000313" key="6">
    <source>
        <dbReference type="Proteomes" id="UP001501057"/>
    </source>
</evidence>
<dbReference type="Pfam" id="PF03328">
    <property type="entry name" value="HpcH_HpaI"/>
    <property type="match status" value="1"/>
</dbReference>
<comment type="cofactor">
    <cofactor evidence="1">
        <name>Mg(2+)</name>
        <dbReference type="ChEBI" id="CHEBI:18420"/>
    </cofactor>
</comment>
<accession>A0ABN2K1B1</accession>
<comment type="caution">
    <text evidence="5">The sequence shown here is derived from an EMBL/GenBank/DDBJ whole genome shotgun (WGS) entry which is preliminary data.</text>
</comment>
<dbReference type="GO" id="GO:0016829">
    <property type="term" value="F:lyase activity"/>
    <property type="evidence" value="ECO:0007669"/>
    <property type="project" value="UniProtKB-KW"/>
</dbReference>
<keyword evidence="2" id="KW-0479">Metal-binding</keyword>
<dbReference type="PANTHER" id="PTHR32308">
    <property type="entry name" value="LYASE BETA SUBUNIT, PUTATIVE (AFU_ORTHOLOGUE AFUA_4G13030)-RELATED"/>
    <property type="match status" value="1"/>
</dbReference>
<evidence type="ECO:0000256" key="1">
    <source>
        <dbReference type="ARBA" id="ARBA00001946"/>
    </source>
</evidence>
<evidence type="ECO:0000259" key="4">
    <source>
        <dbReference type="Pfam" id="PF03328"/>
    </source>
</evidence>
<sequence>MTGSGVGDLPRTYLYVPGNAGAKLAGALGRGADAVIVDLEDAVPLAEKDVARDGVVAWIRSLPADLGAQVWVRVNAGPLRDADVAALAGLPGLTGLALAKVESRDDVEAVAAQLSAAGDETSLLMPLVESAVAVLAVREIASGPRVHQLQIGEVDLAGDLGITPGDDEVEMLTTRTMVVIASVAAGIVPPVGPVSRITADPEALRTSTERVQRLGFVGRACIHPAQLAVVHEVFTPSVDEVDDAQTVLRLLDEAEAAGSGVVLDGQGRLVDPAVLVGAQRTLALAKRAGH</sequence>
<name>A0ABN2K1B1_9ACTN</name>
<reference evidence="5 6" key="1">
    <citation type="journal article" date="2019" name="Int. J. Syst. Evol. Microbiol.">
        <title>The Global Catalogue of Microorganisms (GCM) 10K type strain sequencing project: providing services to taxonomists for standard genome sequencing and annotation.</title>
        <authorList>
            <consortium name="The Broad Institute Genomics Platform"/>
            <consortium name="The Broad Institute Genome Sequencing Center for Infectious Disease"/>
            <person name="Wu L."/>
            <person name="Ma J."/>
        </authorList>
    </citation>
    <scope>NUCLEOTIDE SEQUENCE [LARGE SCALE GENOMIC DNA]</scope>
    <source>
        <strain evidence="5 6">JCM 13518</strain>
    </source>
</reference>
<dbReference type="Proteomes" id="UP001501057">
    <property type="component" value="Unassembled WGS sequence"/>
</dbReference>
<dbReference type="InterPro" id="IPR005000">
    <property type="entry name" value="Aldolase/citrate-lyase_domain"/>
</dbReference>
<dbReference type="InterPro" id="IPR015813">
    <property type="entry name" value="Pyrv/PenolPyrv_kinase-like_dom"/>
</dbReference>
<proteinExistence type="predicted"/>
<feature type="domain" description="HpcH/HpaI aldolase/citrate lyase" evidence="4">
    <location>
        <begin position="11"/>
        <end position="224"/>
    </location>
</feature>
<evidence type="ECO:0000313" key="5">
    <source>
        <dbReference type="EMBL" id="GAA1746250.1"/>
    </source>
</evidence>
<dbReference type="InterPro" id="IPR040442">
    <property type="entry name" value="Pyrv_kinase-like_dom_sf"/>
</dbReference>
<gene>
    <name evidence="5" type="ORF">GCM10009710_27800</name>
</gene>
<keyword evidence="6" id="KW-1185">Reference proteome</keyword>
<dbReference type="SUPFAM" id="SSF51621">
    <property type="entry name" value="Phosphoenolpyruvate/pyruvate domain"/>
    <property type="match status" value="1"/>
</dbReference>
<keyword evidence="3" id="KW-0460">Magnesium</keyword>
<dbReference type="InterPro" id="IPR011206">
    <property type="entry name" value="Citrate_lyase_beta/mcl1/mcl2"/>
</dbReference>
<evidence type="ECO:0000256" key="3">
    <source>
        <dbReference type="ARBA" id="ARBA00022842"/>
    </source>
</evidence>
<evidence type="ECO:0000256" key="2">
    <source>
        <dbReference type="ARBA" id="ARBA00022723"/>
    </source>
</evidence>
<dbReference type="EMBL" id="BAAAME010000005">
    <property type="protein sequence ID" value="GAA1746250.1"/>
    <property type="molecule type" value="Genomic_DNA"/>
</dbReference>
<keyword evidence="5" id="KW-0456">Lyase</keyword>
<dbReference type="Gene3D" id="3.20.20.60">
    <property type="entry name" value="Phosphoenolpyruvate-binding domains"/>
    <property type="match status" value="1"/>
</dbReference>
<dbReference type="PIRSF" id="PIRSF015582">
    <property type="entry name" value="Cit_lyase_B"/>
    <property type="match status" value="1"/>
</dbReference>
<protein>
    <submittedName>
        <fullName evidence="5">CoA ester lyase</fullName>
    </submittedName>
</protein>
<organism evidence="5 6">
    <name type="scientific">Aeromicrobium alkaliterrae</name>
    <dbReference type="NCBI Taxonomy" id="302168"/>
    <lineage>
        <taxon>Bacteria</taxon>
        <taxon>Bacillati</taxon>
        <taxon>Actinomycetota</taxon>
        <taxon>Actinomycetes</taxon>
        <taxon>Propionibacteriales</taxon>
        <taxon>Nocardioidaceae</taxon>
        <taxon>Aeromicrobium</taxon>
    </lineage>
</organism>